<dbReference type="eggNOG" id="COG4191">
    <property type="taxonomic scope" value="Bacteria"/>
</dbReference>
<dbReference type="CDD" id="cd00082">
    <property type="entry name" value="HisKA"/>
    <property type="match status" value="1"/>
</dbReference>
<accession>I1XGN4</accession>
<dbReference type="Gene3D" id="6.10.340.10">
    <property type="match status" value="1"/>
</dbReference>
<gene>
    <name evidence="13" type="ordered locus">Q7A_707</name>
</gene>
<reference evidence="13 14" key="1">
    <citation type="journal article" date="2012" name="J. Bacteriol.">
        <title>Complete genome sequences of Methylophaga sp. strain JAM1 and Methylophaga sp. strain JAM7.</title>
        <authorList>
            <person name="Villeneuve C."/>
            <person name="Martineau C."/>
            <person name="Mauffrey F."/>
            <person name="Villemur R."/>
        </authorList>
    </citation>
    <scope>NUCLEOTIDE SEQUENCE [LARGE SCALE GENOMIC DNA]</scope>
    <source>
        <strain evidence="13 14">JAM1</strain>
    </source>
</reference>
<evidence type="ECO:0000259" key="12">
    <source>
        <dbReference type="PROSITE" id="PS50885"/>
    </source>
</evidence>
<dbReference type="PANTHER" id="PTHR45436">
    <property type="entry name" value="SENSOR HISTIDINE KINASE YKOH"/>
    <property type="match status" value="1"/>
</dbReference>
<dbReference type="Proteomes" id="UP000009144">
    <property type="component" value="Chromosome"/>
</dbReference>
<evidence type="ECO:0000256" key="5">
    <source>
        <dbReference type="ARBA" id="ARBA00022679"/>
    </source>
</evidence>
<keyword evidence="10" id="KW-0472">Membrane</keyword>
<dbReference type="SMART" id="SM00387">
    <property type="entry name" value="HATPase_c"/>
    <property type="match status" value="1"/>
</dbReference>
<dbReference type="InterPro" id="IPR050428">
    <property type="entry name" value="TCS_sensor_his_kinase"/>
</dbReference>
<dbReference type="InterPro" id="IPR003594">
    <property type="entry name" value="HATPase_dom"/>
</dbReference>
<dbReference type="SMART" id="SM00388">
    <property type="entry name" value="HisKA"/>
    <property type="match status" value="1"/>
</dbReference>
<dbReference type="AlphaFoldDB" id="I1XGN4"/>
<sequence length="425" mass="48566">MSLSLATRIYRTIFAVSFLTIVLSLVIIEFIYEDMEYTILEFELSNEFDFYSRKINNPDFQTWQTANISVAFVGEKAPNPSQLPKHFQGIKAPASEEIEFKDQHFLVLAKQIDSPSGTLFISQDITAMEEREILFQLAMLGLVLLMTFIGFVLSRLGARKLVKPLQKLTHAIQKTTPGKSMQRLENDYVEHEYNNIANAFNRFLDAMEEFVQRENMFIKTASHELRTPIAILSGALDVIDKRQQLSAADKQTMRRIRQTVNHMQIEVNTLLALLRNEQPVKDSKISLSVLIQDAVEEIKNEMPMASERLNYVSSIYDQQIVLTNHSLMRMLLRNLLHNAIQHTQDEVRIQSGDCVIHVTDFGSGLPIDIHQRITNRSVGQQLLFQETRFGLLIAQMISEKLNMKLSVAQSDSGGTTFEIHFTPSI</sequence>
<dbReference type="PANTHER" id="PTHR45436:SF5">
    <property type="entry name" value="SENSOR HISTIDINE KINASE TRCS"/>
    <property type="match status" value="1"/>
</dbReference>
<comment type="subcellular location">
    <subcellularLocation>
        <location evidence="2">Membrane</location>
    </subcellularLocation>
</comment>
<feature type="domain" description="HAMP" evidence="12">
    <location>
        <begin position="159"/>
        <end position="212"/>
    </location>
</feature>
<keyword evidence="4" id="KW-0597">Phosphoprotein</keyword>
<dbReference type="PATRIC" id="fig|754476.3.peg.697"/>
<dbReference type="SUPFAM" id="SSF47384">
    <property type="entry name" value="Homodimeric domain of signal transducing histidine kinase"/>
    <property type="match status" value="1"/>
</dbReference>
<evidence type="ECO:0000256" key="4">
    <source>
        <dbReference type="ARBA" id="ARBA00022553"/>
    </source>
</evidence>
<keyword evidence="6 10" id="KW-0812">Transmembrane</keyword>
<evidence type="ECO:0000256" key="3">
    <source>
        <dbReference type="ARBA" id="ARBA00012438"/>
    </source>
</evidence>
<evidence type="ECO:0000256" key="1">
    <source>
        <dbReference type="ARBA" id="ARBA00000085"/>
    </source>
</evidence>
<evidence type="ECO:0000256" key="6">
    <source>
        <dbReference type="ARBA" id="ARBA00022692"/>
    </source>
</evidence>
<dbReference type="InterPro" id="IPR003661">
    <property type="entry name" value="HisK_dim/P_dom"/>
</dbReference>
<protein>
    <recommendedName>
        <fullName evidence="3">histidine kinase</fullName>
        <ecNumber evidence="3">2.7.13.3</ecNumber>
    </recommendedName>
</protein>
<evidence type="ECO:0000256" key="2">
    <source>
        <dbReference type="ARBA" id="ARBA00004370"/>
    </source>
</evidence>
<evidence type="ECO:0000313" key="14">
    <source>
        <dbReference type="Proteomes" id="UP000009144"/>
    </source>
</evidence>
<dbReference type="GO" id="GO:0005886">
    <property type="term" value="C:plasma membrane"/>
    <property type="evidence" value="ECO:0007669"/>
    <property type="project" value="TreeGrafter"/>
</dbReference>
<dbReference type="OrthoDB" id="9809766at2"/>
<name>I1XGN4_METNJ</name>
<evidence type="ECO:0000256" key="9">
    <source>
        <dbReference type="ARBA" id="ARBA00023012"/>
    </source>
</evidence>
<dbReference type="PROSITE" id="PS50885">
    <property type="entry name" value="HAMP"/>
    <property type="match status" value="1"/>
</dbReference>
<feature type="transmembrane region" description="Helical" evidence="10">
    <location>
        <begin position="12"/>
        <end position="32"/>
    </location>
</feature>
<dbReference type="Gene3D" id="1.10.287.130">
    <property type="match status" value="1"/>
</dbReference>
<feature type="domain" description="Histidine kinase" evidence="11">
    <location>
        <begin position="220"/>
        <end position="425"/>
    </location>
</feature>
<keyword evidence="8 10" id="KW-1133">Transmembrane helix</keyword>
<evidence type="ECO:0000259" key="11">
    <source>
        <dbReference type="PROSITE" id="PS50109"/>
    </source>
</evidence>
<dbReference type="Pfam" id="PF02518">
    <property type="entry name" value="HATPase_c"/>
    <property type="match status" value="1"/>
</dbReference>
<dbReference type="PROSITE" id="PS50109">
    <property type="entry name" value="HIS_KIN"/>
    <property type="match status" value="1"/>
</dbReference>
<dbReference type="SUPFAM" id="SSF55874">
    <property type="entry name" value="ATPase domain of HSP90 chaperone/DNA topoisomerase II/histidine kinase"/>
    <property type="match status" value="1"/>
</dbReference>
<keyword evidence="5" id="KW-0808">Transferase</keyword>
<evidence type="ECO:0000313" key="13">
    <source>
        <dbReference type="EMBL" id="AFI83553.1"/>
    </source>
</evidence>
<reference evidence="13 14" key="2">
    <citation type="journal article" date="2013" name="Int. J. Syst. Evol. Microbiol.">
        <title>Methylophaga nitratireducenticrescens sp. nov. and Methylophaga frappieri sp. nov., isolated from the biofilm of the methanol-fed denitrification system treating the seawater at the Montreal Biodome.</title>
        <authorList>
            <person name="Villeneuve C."/>
            <person name="Martineau C."/>
            <person name="Mauffrey F."/>
            <person name="Villemur R."/>
        </authorList>
    </citation>
    <scope>NUCLEOTIDE SEQUENCE [LARGE SCALE GENOMIC DNA]</scope>
    <source>
        <strain evidence="13 14">JAM1</strain>
    </source>
</reference>
<dbReference type="RefSeq" id="WP_014705928.1">
    <property type="nucleotide sequence ID" value="NC_017857.3"/>
</dbReference>
<keyword evidence="7" id="KW-0418">Kinase</keyword>
<organism evidence="13 14">
    <name type="scientific">Methylophaga nitratireducenticrescens</name>
    <dbReference type="NCBI Taxonomy" id="754476"/>
    <lineage>
        <taxon>Bacteria</taxon>
        <taxon>Pseudomonadati</taxon>
        <taxon>Pseudomonadota</taxon>
        <taxon>Gammaproteobacteria</taxon>
        <taxon>Thiotrichales</taxon>
        <taxon>Piscirickettsiaceae</taxon>
        <taxon>Methylophaga</taxon>
    </lineage>
</organism>
<dbReference type="InterPro" id="IPR036890">
    <property type="entry name" value="HATPase_C_sf"/>
</dbReference>
<evidence type="ECO:0000256" key="8">
    <source>
        <dbReference type="ARBA" id="ARBA00022989"/>
    </source>
</evidence>
<proteinExistence type="predicted"/>
<dbReference type="InterPro" id="IPR005467">
    <property type="entry name" value="His_kinase_dom"/>
</dbReference>
<keyword evidence="14" id="KW-1185">Reference proteome</keyword>
<evidence type="ECO:0000256" key="10">
    <source>
        <dbReference type="SAM" id="Phobius"/>
    </source>
</evidence>
<dbReference type="EMBL" id="CP003390">
    <property type="protein sequence ID" value="AFI83553.1"/>
    <property type="molecule type" value="Genomic_DNA"/>
</dbReference>
<dbReference type="HOGENOM" id="CLU_000445_89_37_6"/>
<evidence type="ECO:0000256" key="7">
    <source>
        <dbReference type="ARBA" id="ARBA00022777"/>
    </source>
</evidence>
<dbReference type="Pfam" id="PF00512">
    <property type="entry name" value="HisKA"/>
    <property type="match status" value="1"/>
</dbReference>
<dbReference type="STRING" id="754476.Q7A_707"/>
<dbReference type="Gene3D" id="3.30.565.10">
    <property type="entry name" value="Histidine kinase-like ATPase, C-terminal domain"/>
    <property type="match status" value="1"/>
</dbReference>
<feature type="transmembrane region" description="Helical" evidence="10">
    <location>
        <begin position="133"/>
        <end position="153"/>
    </location>
</feature>
<dbReference type="InterPro" id="IPR036097">
    <property type="entry name" value="HisK_dim/P_sf"/>
</dbReference>
<keyword evidence="9" id="KW-0902">Two-component regulatory system</keyword>
<dbReference type="KEGG" id="mej:Q7A_707"/>
<comment type="catalytic activity">
    <reaction evidence="1">
        <text>ATP + protein L-histidine = ADP + protein N-phospho-L-histidine.</text>
        <dbReference type="EC" id="2.7.13.3"/>
    </reaction>
</comment>
<dbReference type="EC" id="2.7.13.3" evidence="3"/>
<dbReference type="InterPro" id="IPR003660">
    <property type="entry name" value="HAMP_dom"/>
</dbReference>
<dbReference type="GO" id="GO:0000155">
    <property type="term" value="F:phosphorelay sensor kinase activity"/>
    <property type="evidence" value="ECO:0007669"/>
    <property type="project" value="InterPro"/>
</dbReference>
<dbReference type="SMART" id="SM00304">
    <property type="entry name" value="HAMP"/>
    <property type="match status" value="2"/>
</dbReference>